<dbReference type="InterPro" id="IPR036676">
    <property type="entry name" value="PurM-like_C_sf"/>
</dbReference>
<keyword evidence="2 5" id="KW-0418">Kinase</keyword>
<evidence type="ECO:0000256" key="1">
    <source>
        <dbReference type="ARBA" id="ARBA00022977"/>
    </source>
</evidence>
<dbReference type="GO" id="GO:0000287">
    <property type="term" value="F:magnesium ion binding"/>
    <property type="evidence" value="ECO:0007669"/>
    <property type="project" value="UniProtKB-UniRule"/>
</dbReference>
<dbReference type="Proteomes" id="UP000215086">
    <property type="component" value="Chromosome"/>
</dbReference>
<keyword evidence="2" id="KW-0479">Metal-binding</keyword>
<evidence type="ECO:0000259" key="4">
    <source>
        <dbReference type="Pfam" id="PF02769"/>
    </source>
</evidence>
<dbReference type="AlphaFoldDB" id="A0A286RDD6"/>
<dbReference type="NCBIfam" id="TIGR01379">
    <property type="entry name" value="thiL"/>
    <property type="match status" value="1"/>
</dbReference>
<feature type="binding site" evidence="2">
    <location>
        <position position="119"/>
    </location>
    <ligand>
        <name>Mg(2+)</name>
        <dbReference type="ChEBI" id="CHEBI:18420"/>
        <label>1</label>
    </ligand>
</feature>
<keyword evidence="1 2" id="KW-0784">Thiamine biosynthesis</keyword>
<dbReference type="HAMAP" id="MF_02128">
    <property type="entry name" value="TMP_kinase"/>
    <property type="match status" value="1"/>
</dbReference>
<dbReference type="Gene3D" id="3.90.650.10">
    <property type="entry name" value="PurM-like C-terminal domain"/>
    <property type="match status" value="1"/>
</dbReference>
<dbReference type="UniPathway" id="UPA00060">
    <property type="reaction ID" value="UER00142"/>
</dbReference>
<dbReference type="Gene3D" id="3.30.1330.10">
    <property type="entry name" value="PurM-like, N-terminal domain"/>
    <property type="match status" value="1"/>
</dbReference>
<dbReference type="GO" id="GO:0009030">
    <property type="term" value="F:thiamine-phosphate kinase activity"/>
    <property type="evidence" value="ECO:0007669"/>
    <property type="project" value="UniProtKB-UniRule"/>
</dbReference>
<name>A0A286RDD6_9BACT</name>
<dbReference type="CDD" id="cd02194">
    <property type="entry name" value="ThiL"/>
    <property type="match status" value="1"/>
</dbReference>
<feature type="binding site" evidence="2">
    <location>
        <position position="26"/>
    </location>
    <ligand>
        <name>Mg(2+)</name>
        <dbReference type="ChEBI" id="CHEBI:18420"/>
        <label>4</label>
    </ligand>
</feature>
<feature type="binding site" evidence="2">
    <location>
        <position position="194"/>
    </location>
    <ligand>
        <name>ATP</name>
        <dbReference type="ChEBI" id="CHEBI:30616"/>
    </ligand>
</feature>
<keyword evidence="2" id="KW-0460">Magnesium</keyword>
<feature type="binding site" evidence="2">
    <location>
        <position position="71"/>
    </location>
    <ligand>
        <name>Mg(2+)</name>
        <dbReference type="ChEBI" id="CHEBI:18420"/>
        <label>2</label>
    </ligand>
</feature>
<dbReference type="EC" id="2.7.4.16" evidence="2"/>
<feature type="binding site" evidence="2">
    <location>
        <position position="71"/>
    </location>
    <ligand>
        <name>Mg(2+)</name>
        <dbReference type="ChEBI" id="CHEBI:18420"/>
        <label>4</label>
    </ligand>
</feature>
<feature type="binding site" evidence="2">
    <location>
        <position position="49"/>
    </location>
    <ligand>
        <name>substrate</name>
    </ligand>
</feature>
<gene>
    <name evidence="2" type="primary">thiL</name>
    <name evidence="5" type="ORF">THTE_1376</name>
</gene>
<dbReference type="InterPro" id="IPR006283">
    <property type="entry name" value="ThiL-like"/>
</dbReference>
<keyword evidence="2" id="KW-0547">Nucleotide-binding</keyword>
<comment type="pathway">
    <text evidence="2">Cofactor biosynthesis; thiamine diphosphate biosynthesis; thiamine diphosphate from thiamine phosphate: step 1/1.</text>
</comment>
<keyword evidence="2" id="KW-0067">ATP-binding</keyword>
<dbReference type="RefSeq" id="WP_095414427.1">
    <property type="nucleotide sequence ID" value="NZ_CP018477.1"/>
</dbReference>
<feature type="binding site" evidence="2">
    <location>
        <position position="71"/>
    </location>
    <ligand>
        <name>Mg(2+)</name>
        <dbReference type="ChEBI" id="CHEBI:18420"/>
        <label>3</label>
    </ligand>
</feature>
<evidence type="ECO:0000256" key="2">
    <source>
        <dbReference type="HAMAP-Rule" id="MF_02128"/>
    </source>
</evidence>
<feature type="domain" description="PurM-like C-terminal" evidence="4">
    <location>
        <begin position="184"/>
        <end position="284"/>
    </location>
</feature>
<dbReference type="InterPro" id="IPR016188">
    <property type="entry name" value="PurM-like_N"/>
</dbReference>
<dbReference type="GO" id="GO:0005524">
    <property type="term" value="F:ATP binding"/>
    <property type="evidence" value="ECO:0007669"/>
    <property type="project" value="UniProtKB-UniRule"/>
</dbReference>
<dbReference type="PANTHER" id="PTHR30270:SF0">
    <property type="entry name" value="THIAMINE-MONOPHOSPHATE KINASE"/>
    <property type="match status" value="1"/>
</dbReference>
<feature type="binding site" evidence="2">
    <location>
        <position position="42"/>
    </location>
    <ligand>
        <name>Mg(2+)</name>
        <dbReference type="ChEBI" id="CHEBI:18420"/>
        <label>1</label>
    </ligand>
</feature>
<feature type="binding site" evidence="2">
    <location>
        <begin position="118"/>
        <end position="119"/>
    </location>
    <ligand>
        <name>ATP</name>
        <dbReference type="ChEBI" id="CHEBI:30616"/>
    </ligand>
</feature>
<dbReference type="OrthoDB" id="9802811at2"/>
<feature type="domain" description="PurM-like N-terminal" evidence="3">
    <location>
        <begin position="24"/>
        <end position="136"/>
    </location>
</feature>
<feature type="binding site" evidence="2">
    <location>
        <position position="192"/>
    </location>
    <ligand>
        <name>Mg(2+)</name>
        <dbReference type="ChEBI" id="CHEBI:18420"/>
        <label>3</label>
    </ligand>
</feature>
<reference evidence="5 6" key="1">
    <citation type="journal article" name="Front. Microbiol.">
        <title>Sugar Metabolism of the First Thermophilic Planctomycete Thermogutta terrifontis: Comparative Genomic and Transcriptomic Approaches.</title>
        <authorList>
            <person name="Elcheninov A.G."/>
            <person name="Menzel P."/>
            <person name="Gudbergsdottir S.R."/>
            <person name="Slesarev A.I."/>
            <person name="Kadnikov V.V."/>
            <person name="Krogh A."/>
            <person name="Bonch-Osmolovskaya E.A."/>
            <person name="Peng X."/>
            <person name="Kublanov I.V."/>
        </authorList>
    </citation>
    <scope>NUCLEOTIDE SEQUENCE [LARGE SCALE GENOMIC DNA]</scope>
    <source>
        <strain evidence="5 6">R1</strain>
    </source>
</reference>
<feature type="binding site" evidence="2">
    <location>
        <position position="42"/>
    </location>
    <ligand>
        <name>Mg(2+)</name>
        <dbReference type="ChEBI" id="CHEBI:18420"/>
        <label>2</label>
    </ligand>
</feature>
<dbReference type="InterPro" id="IPR010918">
    <property type="entry name" value="PurM-like_C_dom"/>
</dbReference>
<proteinExistence type="inferred from homology"/>
<comment type="catalytic activity">
    <reaction evidence="2">
        <text>thiamine phosphate + ATP = thiamine diphosphate + ADP</text>
        <dbReference type="Rhea" id="RHEA:15913"/>
        <dbReference type="ChEBI" id="CHEBI:30616"/>
        <dbReference type="ChEBI" id="CHEBI:37575"/>
        <dbReference type="ChEBI" id="CHEBI:58937"/>
        <dbReference type="ChEBI" id="CHEBI:456216"/>
        <dbReference type="EC" id="2.7.4.16"/>
    </reaction>
</comment>
<protein>
    <recommendedName>
        <fullName evidence="2">Thiamine-monophosphate kinase</fullName>
        <shortName evidence="2">TMP kinase</shortName>
        <shortName evidence="2">Thiamine-phosphate kinase</shortName>
        <ecNumber evidence="2">2.7.4.16</ecNumber>
    </recommendedName>
</protein>
<feature type="binding site" evidence="2">
    <location>
        <position position="101"/>
    </location>
    <ligand>
        <name>ATP</name>
        <dbReference type="ChEBI" id="CHEBI:30616"/>
    </ligand>
</feature>
<evidence type="ECO:0000313" key="5">
    <source>
        <dbReference type="EMBL" id="ASV73978.1"/>
    </source>
</evidence>
<feature type="binding site" evidence="2">
    <location>
        <position position="145"/>
    </location>
    <ligand>
        <name>ATP</name>
        <dbReference type="ChEBI" id="CHEBI:30616"/>
    </ligand>
</feature>
<evidence type="ECO:0000259" key="3">
    <source>
        <dbReference type="Pfam" id="PF00586"/>
    </source>
</evidence>
<dbReference type="InterPro" id="IPR036921">
    <property type="entry name" value="PurM-like_N_sf"/>
</dbReference>
<dbReference type="PANTHER" id="PTHR30270">
    <property type="entry name" value="THIAMINE-MONOPHOSPHATE KINASE"/>
    <property type="match status" value="1"/>
</dbReference>
<evidence type="ECO:0000313" key="6">
    <source>
        <dbReference type="Proteomes" id="UP000215086"/>
    </source>
</evidence>
<dbReference type="Pfam" id="PF00586">
    <property type="entry name" value="AIRS"/>
    <property type="match status" value="1"/>
</dbReference>
<dbReference type="KEGG" id="ttf:THTE_1376"/>
<organism evidence="5 6">
    <name type="scientific">Thermogutta terrifontis</name>
    <dbReference type="NCBI Taxonomy" id="1331910"/>
    <lineage>
        <taxon>Bacteria</taxon>
        <taxon>Pseudomonadati</taxon>
        <taxon>Planctomycetota</taxon>
        <taxon>Planctomycetia</taxon>
        <taxon>Pirellulales</taxon>
        <taxon>Thermoguttaceae</taxon>
        <taxon>Thermogutta</taxon>
    </lineage>
</organism>
<sequence length="306" mass="33123">MEFELINFFRQRIPKYPCVRVGIGDDAAVIDLDIQQCVITTDVLMDGVDFISSQTSPEQIGRKALAVNLSDLAAMAASPKACVVGLVLPQKGGMELAKRLYEGLLPLARDFQIAVAGGDTNSWDGPLVISVTALGLPPPGGVLSRSGARPGDRIIVTGDFGGSILGKHLTFTPRVWEAIFLYRSYEVHAGIDVSDGLALDLWRVTQESGCGAVVHADSVPISEAACRIVKLEKGKQKPLDRALYDGEDFELILAVPPAEAERMLRDQPLSVKLTDIGEFVAEKGLWLEKGKKRTALPPKGYEHKFT</sequence>
<comment type="function">
    <text evidence="2">Catalyzes the ATP-dependent phosphorylation of thiamine-monophosphate (TMP) to form thiamine-pyrophosphate (TPP), the active form of vitamin B1.</text>
</comment>
<feature type="binding site" evidence="2">
    <location>
        <position position="41"/>
    </location>
    <ligand>
        <name>Mg(2+)</name>
        <dbReference type="ChEBI" id="CHEBI:18420"/>
        <label>1</label>
    </ligand>
</feature>
<keyword evidence="6" id="KW-1185">Reference proteome</keyword>
<comment type="similarity">
    <text evidence="2">Belongs to the thiamine-monophosphate kinase family.</text>
</comment>
<dbReference type="SUPFAM" id="SSF56042">
    <property type="entry name" value="PurM C-terminal domain-like"/>
    <property type="match status" value="1"/>
</dbReference>
<feature type="binding site" evidence="2">
    <location>
        <position position="26"/>
    </location>
    <ligand>
        <name>Mg(2+)</name>
        <dbReference type="ChEBI" id="CHEBI:18420"/>
        <label>3</label>
    </ligand>
</feature>
<keyword evidence="2 5" id="KW-0808">Transferase</keyword>
<dbReference type="Pfam" id="PF02769">
    <property type="entry name" value="AIRS_C"/>
    <property type="match status" value="1"/>
</dbReference>
<feature type="binding site" evidence="2">
    <location>
        <position position="40"/>
    </location>
    <ligand>
        <name>Mg(2+)</name>
        <dbReference type="ChEBI" id="CHEBI:18420"/>
        <label>4</label>
    </ligand>
</feature>
<dbReference type="EMBL" id="CP018477">
    <property type="protein sequence ID" value="ASV73978.1"/>
    <property type="molecule type" value="Genomic_DNA"/>
</dbReference>
<feature type="binding site" evidence="2">
    <location>
        <position position="195"/>
    </location>
    <ligand>
        <name>Mg(2+)</name>
        <dbReference type="ChEBI" id="CHEBI:18420"/>
        <label>5</label>
    </ligand>
</feature>
<feature type="binding site" evidence="2">
    <location>
        <position position="301"/>
    </location>
    <ligand>
        <name>substrate</name>
    </ligand>
</feature>
<feature type="binding site" evidence="2">
    <location>
        <position position="247"/>
    </location>
    <ligand>
        <name>substrate</name>
    </ligand>
</feature>
<accession>A0A286RDD6</accession>
<dbReference type="GO" id="GO:0009229">
    <property type="term" value="P:thiamine diphosphate biosynthetic process"/>
    <property type="evidence" value="ECO:0007669"/>
    <property type="project" value="UniProtKB-UniRule"/>
</dbReference>
<dbReference type="PIRSF" id="PIRSF005303">
    <property type="entry name" value="Thiam_monoph_kin"/>
    <property type="match status" value="1"/>
</dbReference>
<dbReference type="SUPFAM" id="SSF55326">
    <property type="entry name" value="PurM N-terminal domain-like"/>
    <property type="match status" value="1"/>
</dbReference>
<dbReference type="GO" id="GO:0009228">
    <property type="term" value="P:thiamine biosynthetic process"/>
    <property type="evidence" value="ECO:0007669"/>
    <property type="project" value="UniProtKB-KW"/>
</dbReference>
<comment type="miscellaneous">
    <text evidence="2">Reaction mechanism of ThiL seems to utilize a direct, inline transfer of the gamma-phosphate of ATP to TMP rather than a phosphorylated enzyme intermediate.</text>
</comment>